<organism evidence="1 2">
    <name type="scientific">Hesseltinella vesiculosa</name>
    <dbReference type="NCBI Taxonomy" id="101127"/>
    <lineage>
        <taxon>Eukaryota</taxon>
        <taxon>Fungi</taxon>
        <taxon>Fungi incertae sedis</taxon>
        <taxon>Mucoromycota</taxon>
        <taxon>Mucoromycotina</taxon>
        <taxon>Mucoromycetes</taxon>
        <taxon>Mucorales</taxon>
        <taxon>Cunninghamellaceae</taxon>
        <taxon>Hesseltinella</taxon>
    </lineage>
</organism>
<evidence type="ECO:0000313" key="2">
    <source>
        <dbReference type="Proteomes" id="UP000242146"/>
    </source>
</evidence>
<dbReference type="EMBL" id="MCGT01000009">
    <property type="protein sequence ID" value="ORX56955.1"/>
    <property type="molecule type" value="Genomic_DNA"/>
</dbReference>
<dbReference type="AlphaFoldDB" id="A0A1X2GM69"/>
<accession>A0A1X2GM69</accession>
<evidence type="ECO:0000313" key="1">
    <source>
        <dbReference type="EMBL" id="ORX56955.1"/>
    </source>
</evidence>
<name>A0A1X2GM69_9FUNG</name>
<comment type="caution">
    <text evidence="1">The sequence shown here is derived from an EMBL/GenBank/DDBJ whole genome shotgun (WGS) entry which is preliminary data.</text>
</comment>
<proteinExistence type="predicted"/>
<dbReference type="OrthoDB" id="2290461at2759"/>
<reference evidence="1 2" key="1">
    <citation type="submission" date="2016-07" db="EMBL/GenBank/DDBJ databases">
        <title>Pervasive Adenine N6-methylation of Active Genes in Fungi.</title>
        <authorList>
            <consortium name="DOE Joint Genome Institute"/>
            <person name="Mondo S.J."/>
            <person name="Dannebaum R.O."/>
            <person name="Kuo R.C."/>
            <person name="Labutti K."/>
            <person name="Haridas S."/>
            <person name="Kuo A."/>
            <person name="Salamov A."/>
            <person name="Ahrendt S.R."/>
            <person name="Lipzen A."/>
            <person name="Sullivan W."/>
            <person name="Andreopoulos W.B."/>
            <person name="Clum A."/>
            <person name="Lindquist E."/>
            <person name="Daum C."/>
            <person name="Ramamoorthy G.K."/>
            <person name="Gryganskyi A."/>
            <person name="Culley D."/>
            <person name="Magnuson J.K."/>
            <person name="James T.Y."/>
            <person name="O'Malley M.A."/>
            <person name="Stajich J.E."/>
            <person name="Spatafora J.W."/>
            <person name="Visel A."/>
            <person name="Grigoriev I.V."/>
        </authorList>
    </citation>
    <scope>NUCLEOTIDE SEQUENCE [LARGE SCALE GENOMIC DNA]</scope>
    <source>
        <strain evidence="1 2">NRRL 3301</strain>
    </source>
</reference>
<gene>
    <name evidence="1" type="ORF">DM01DRAFT_1382350</name>
</gene>
<keyword evidence="2" id="KW-1185">Reference proteome</keyword>
<sequence>MATRNESRLTQSAIERFVRRQNRLSNRGIALTCPHPRASQDDPGTERTAQCSDCKCKRPLSQFQGRRSWYKTCIRCRNRGTKPKVPPTGSAMIPWEGFAEFYKNFRCSKILPMNLHLPPDLVNLPQEQIVHHFIEHLHDTTGYEFYLTQLNNPAKSNNIAFYASCINSKDFQRQMTPEKRRRQDERVATFDCKGRLIGFVDVDQRWLHCTLHHDEPDHPADTTRRVTVDDAIRQFILGLSPALNPKKAYDVVRHQFPDALVTYSQVYYWHKTARQSS</sequence>
<protein>
    <submittedName>
        <fullName evidence="1">Uncharacterized protein</fullName>
    </submittedName>
</protein>
<dbReference type="Proteomes" id="UP000242146">
    <property type="component" value="Unassembled WGS sequence"/>
</dbReference>